<keyword evidence="2 8" id="KW-0032">Aminotransferase</keyword>
<evidence type="ECO:0000256" key="3">
    <source>
        <dbReference type="ARBA" id="ARBA00022679"/>
    </source>
</evidence>
<evidence type="ECO:0000313" key="9">
    <source>
        <dbReference type="Proteomes" id="UP000632849"/>
    </source>
</evidence>
<gene>
    <name evidence="8" type="ORF">GCM10017667_06250</name>
</gene>
<dbReference type="Gene3D" id="3.40.640.10">
    <property type="entry name" value="Type I PLP-dependent aspartate aminotransferase-like (Major domain)"/>
    <property type="match status" value="1"/>
</dbReference>
<dbReference type="CDD" id="cd00616">
    <property type="entry name" value="AHBA_syn"/>
    <property type="match status" value="1"/>
</dbReference>
<dbReference type="GO" id="GO:0008483">
    <property type="term" value="F:transaminase activity"/>
    <property type="evidence" value="ECO:0007669"/>
    <property type="project" value="UniProtKB-KW"/>
</dbReference>
<dbReference type="InterPro" id="IPR000653">
    <property type="entry name" value="DegT/StrS_aminotransferase"/>
</dbReference>
<dbReference type="Pfam" id="PF01041">
    <property type="entry name" value="DegT_DnrJ_EryC1"/>
    <property type="match status" value="1"/>
</dbReference>
<keyword evidence="3" id="KW-0808">Transferase</keyword>
<keyword evidence="9" id="KW-1185">Reference proteome</keyword>
<reference evidence="8" key="1">
    <citation type="journal article" date="2014" name="Int. J. Syst. Evol. Microbiol.">
        <title>Complete genome sequence of Corynebacterium casei LMG S-19264T (=DSM 44701T), isolated from a smear-ripened cheese.</title>
        <authorList>
            <consortium name="US DOE Joint Genome Institute (JGI-PGF)"/>
            <person name="Walter F."/>
            <person name="Albersmeier A."/>
            <person name="Kalinowski J."/>
            <person name="Ruckert C."/>
        </authorList>
    </citation>
    <scope>NUCLEOTIDE SEQUENCE</scope>
    <source>
        <strain evidence="8">JCM 4122</strain>
    </source>
</reference>
<evidence type="ECO:0000256" key="4">
    <source>
        <dbReference type="ARBA" id="ARBA00022898"/>
    </source>
</evidence>
<comment type="cofactor">
    <cofactor evidence="1">
        <name>pyridoxal 5'-phosphate</name>
        <dbReference type="ChEBI" id="CHEBI:597326"/>
    </cofactor>
</comment>
<dbReference type="RefSeq" id="WP_190040748.1">
    <property type="nucleotide sequence ID" value="NZ_BNBE01000001.1"/>
</dbReference>
<feature type="active site" description="Proton acceptor" evidence="6">
    <location>
        <position position="204"/>
    </location>
</feature>
<dbReference type="InterPro" id="IPR015421">
    <property type="entry name" value="PyrdxlP-dep_Trfase_major"/>
</dbReference>
<protein>
    <submittedName>
        <fullName evidence="8">Glutamine--scyllo-inositol aminotransferase</fullName>
    </submittedName>
</protein>
<dbReference type="PANTHER" id="PTHR30244:SF34">
    <property type="entry name" value="DTDP-4-AMINO-4,6-DIDEOXYGALACTOSE TRANSAMINASE"/>
    <property type="match status" value="1"/>
</dbReference>
<comment type="caution">
    <text evidence="8">The sequence shown here is derived from an EMBL/GenBank/DDBJ whole genome shotgun (WGS) entry which is preliminary data.</text>
</comment>
<evidence type="ECO:0000313" key="8">
    <source>
        <dbReference type="EMBL" id="GHF81294.1"/>
    </source>
</evidence>
<evidence type="ECO:0000256" key="7">
    <source>
        <dbReference type="PIRSR" id="PIRSR000390-2"/>
    </source>
</evidence>
<dbReference type="PIRSF" id="PIRSF000390">
    <property type="entry name" value="PLP_StrS"/>
    <property type="match status" value="1"/>
</dbReference>
<evidence type="ECO:0000256" key="5">
    <source>
        <dbReference type="ARBA" id="ARBA00038398"/>
    </source>
</evidence>
<reference evidence="8" key="2">
    <citation type="submission" date="2020-09" db="EMBL/GenBank/DDBJ databases">
        <authorList>
            <person name="Sun Q."/>
            <person name="Ohkuma M."/>
        </authorList>
    </citation>
    <scope>NUCLEOTIDE SEQUENCE</scope>
    <source>
        <strain evidence="8">JCM 4122</strain>
    </source>
</reference>
<dbReference type="Proteomes" id="UP000632849">
    <property type="component" value="Unassembled WGS sequence"/>
</dbReference>
<dbReference type="EMBL" id="BNBE01000001">
    <property type="protein sequence ID" value="GHF81294.1"/>
    <property type="molecule type" value="Genomic_DNA"/>
</dbReference>
<keyword evidence="4 7" id="KW-0663">Pyridoxal phosphate</keyword>
<sequence>MTERPHQLAMLGGPRAVPPETAVPRWPVITPEDEEAVARVLAGGRLTATAEGEEEVPGLEREWAAYTGTAHCAAVGSGTAALQLALAAIGVGPGDEVVVPSVSMNATALAVLQQGARPVFADIDPETYTLDPEAVRAVAGPRTKALLPVHLHGLPADMDALRAVADGLGAVVVEDAAQSHGASYRGRRTGALGTVGCFSMHPSKNLPTCGEGGLLTTDDPEIHERVLRLRQFGEDPRPRATRSYVSHTPGWNHRIGPLEAAFARSQLTRLDAYGARREPGIRAFLGRLAALPGLRVPVVPEGSVHAWHILRFRLDAPALGLAEQDAAALRRALHRALRAEGVPVSRYQEAPLPAHPAFAPYVPDGARFPVADAVLADSLCLQRRQLDPDSGPVLAAYADGFEKVWENLDLIRRMVRSAPAPRARREVAAA</sequence>
<name>A0A919BBS5_STRFL</name>
<organism evidence="8 9">
    <name type="scientific">Streptomyces filamentosus</name>
    <name type="common">Streptomyces roseosporus</name>
    <dbReference type="NCBI Taxonomy" id="67294"/>
    <lineage>
        <taxon>Bacteria</taxon>
        <taxon>Bacillati</taxon>
        <taxon>Actinomycetota</taxon>
        <taxon>Actinomycetes</taxon>
        <taxon>Kitasatosporales</taxon>
        <taxon>Streptomycetaceae</taxon>
        <taxon>Streptomyces</taxon>
    </lineage>
</organism>
<feature type="modified residue" description="N6-(pyridoxal phosphate)lysine" evidence="7">
    <location>
        <position position="204"/>
    </location>
</feature>
<accession>A0A919BBS5</accession>
<dbReference type="GO" id="GO:0030170">
    <property type="term" value="F:pyridoxal phosphate binding"/>
    <property type="evidence" value="ECO:0007669"/>
    <property type="project" value="TreeGrafter"/>
</dbReference>
<evidence type="ECO:0000256" key="6">
    <source>
        <dbReference type="PIRSR" id="PIRSR000390-1"/>
    </source>
</evidence>
<dbReference type="PANTHER" id="PTHR30244">
    <property type="entry name" value="TRANSAMINASE"/>
    <property type="match status" value="1"/>
</dbReference>
<proteinExistence type="inferred from homology"/>
<comment type="similarity">
    <text evidence="5">Belongs to the DegT/DnrJ/EryC1 family. L-glutamine:2-deoxy-scyllo-inosose/scyllo-inosose aminotransferase subfamily.</text>
</comment>
<dbReference type="InterPro" id="IPR015424">
    <property type="entry name" value="PyrdxlP-dep_Trfase"/>
</dbReference>
<dbReference type="GO" id="GO:0000271">
    <property type="term" value="P:polysaccharide biosynthetic process"/>
    <property type="evidence" value="ECO:0007669"/>
    <property type="project" value="TreeGrafter"/>
</dbReference>
<dbReference type="InterPro" id="IPR015422">
    <property type="entry name" value="PyrdxlP-dep_Trfase_small"/>
</dbReference>
<dbReference type="Gene3D" id="3.90.1150.10">
    <property type="entry name" value="Aspartate Aminotransferase, domain 1"/>
    <property type="match status" value="1"/>
</dbReference>
<dbReference type="SUPFAM" id="SSF53383">
    <property type="entry name" value="PLP-dependent transferases"/>
    <property type="match status" value="1"/>
</dbReference>
<evidence type="ECO:0000256" key="2">
    <source>
        <dbReference type="ARBA" id="ARBA00022576"/>
    </source>
</evidence>
<dbReference type="AlphaFoldDB" id="A0A919BBS5"/>
<evidence type="ECO:0000256" key="1">
    <source>
        <dbReference type="ARBA" id="ARBA00001933"/>
    </source>
</evidence>